<reference evidence="3" key="1">
    <citation type="submission" date="2020-02" db="EMBL/GenBank/DDBJ databases">
        <authorList>
            <person name="Meier V. D."/>
        </authorList>
    </citation>
    <scope>NUCLEOTIDE SEQUENCE</scope>
    <source>
        <strain evidence="3">AVDCRST_MAG74</strain>
    </source>
</reference>
<name>A0A6J4NWX9_9BACT</name>
<feature type="signal peptide" evidence="2">
    <location>
        <begin position="1"/>
        <end position="19"/>
    </location>
</feature>
<gene>
    <name evidence="3" type="ORF">AVDCRST_MAG74-1482</name>
</gene>
<dbReference type="EMBL" id="CADCUR010000115">
    <property type="protein sequence ID" value="CAA9397649.1"/>
    <property type="molecule type" value="Genomic_DNA"/>
</dbReference>
<evidence type="ECO:0000256" key="1">
    <source>
        <dbReference type="SAM" id="MobiDB-lite"/>
    </source>
</evidence>
<evidence type="ECO:0000313" key="3">
    <source>
        <dbReference type="EMBL" id="CAA9397649.1"/>
    </source>
</evidence>
<feature type="region of interest" description="Disordered" evidence="1">
    <location>
        <begin position="87"/>
        <end position="106"/>
    </location>
</feature>
<proteinExistence type="predicted"/>
<sequence>MKKIISIFLILFSANFVVAQAVQQKPLTQAEYVKMLYDLQKNPGVKDELVEAIRKRGIAFELTDGLRGLTASKSRSDADLRRTLEEAARRKANPERAKLPTENESAEVLNKAREATLAAVEEMPDFVVKQQIARSAAYAGTDNFRNLDRLVVAVSYRSEGREEYRILSRNGILETNPQLKQSYEEVGGTSSTGEFVTVLAKIFKPESETKFELVDTDIIRDRRALVFDYSIKRDKAKQVITVAGAFDDTTITGMKGRVWIDRENFRILRVESQATEIPDNFRIRAARRTIDYDWVTISDEKYLLPLLSDVRLTSKEDRQTFETRNVIRFKDYQKYGSEVKILDDDEEVPEEKPKQ</sequence>
<organism evidence="3">
    <name type="scientific">uncultured Pyrinomonadaceae bacterium</name>
    <dbReference type="NCBI Taxonomy" id="2283094"/>
    <lineage>
        <taxon>Bacteria</taxon>
        <taxon>Pseudomonadati</taxon>
        <taxon>Acidobacteriota</taxon>
        <taxon>Blastocatellia</taxon>
        <taxon>Blastocatellales</taxon>
        <taxon>Pyrinomonadaceae</taxon>
        <taxon>environmental samples</taxon>
    </lineage>
</organism>
<evidence type="ECO:0008006" key="4">
    <source>
        <dbReference type="Google" id="ProtNLM"/>
    </source>
</evidence>
<protein>
    <recommendedName>
        <fullName evidence="4">Outer membrane lipoprotein-sorting protein</fullName>
    </recommendedName>
</protein>
<feature type="chain" id="PRO_5026946091" description="Outer membrane lipoprotein-sorting protein" evidence="2">
    <location>
        <begin position="20"/>
        <end position="355"/>
    </location>
</feature>
<evidence type="ECO:0000256" key="2">
    <source>
        <dbReference type="SAM" id="SignalP"/>
    </source>
</evidence>
<feature type="compositionally biased region" description="Basic and acidic residues" evidence="1">
    <location>
        <begin position="87"/>
        <end position="101"/>
    </location>
</feature>
<keyword evidence="2" id="KW-0732">Signal</keyword>
<accession>A0A6J4NWX9</accession>
<dbReference type="AlphaFoldDB" id="A0A6J4NWX9"/>